<sequence>MPRVPRDPQSPAPARPEPPGPPSTGLPSDAPPLLSVHAAVVFLAAGFIGFIMGGLVFLSEKSVPKAVAAGLGSFGLSVPVLHKLIG</sequence>
<dbReference type="EMBL" id="BMPQ01000004">
    <property type="protein sequence ID" value="GGK62189.1"/>
    <property type="molecule type" value="Genomic_DNA"/>
</dbReference>
<reference evidence="3" key="2">
    <citation type="submission" date="2020-09" db="EMBL/GenBank/DDBJ databases">
        <authorList>
            <person name="Sun Q."/>
            <person name="Ohkuma M."/>
        </authorList>
    </citation>
    <scope>NUCLEOTIDE SEQUENCE</scope>
    <source>
        <strain evidence="3">JCM 3035</strain>
    </source>
</reference>
<name>A0A917QPE1_9ACTN</name>
<protein>
    <submittedName>
        <fullName evidence="3">Uncharacterized protein</fullName>
    </submittedName>
</protein>
<dbReference type="RefSeq" id="WP_246567594.1">
    <property type="nucleotide sequence ID" value="NZ_BMPQ01000004.1"/>
</dbReference>
<comment type="caution">
    <text evidence="3">The sequence shown here is derived from an EMBL/GenBank/DDBJ whole genome shotgun (WGS) entry which is preliminary data.</text>
</comment>
<feature type="transmembrane region" description="Helical" evidence="2">
    <location>
        <begin position="36"/>
        <end position="59"/>
    </location>
</feature>
<evidence type="ECO:0000313" key="3">
    <source>
        <dbReference type="EMBL" id="GGK62189.1"/>
    </source>
</evidence>
<accession>A0A917QPE1</accession>
<evidence type="ECO:0000313" key="4">
    <source>
        <dbReference type="Proteomes" id="UP000637788"/>
    </source>
</evidence>
<dbReference type="Proteomes" id="UP000637788">
    <property type="component" value="Unassembled WGS sequence"/>
</dbReference>
<evidence type="ECO:0000256" key="1">
    <source>
        <dbReference type="SAM" id="MobiDB-lite"/>
    </source>
</evidence>
<reference evidence="3" key="1">
    <citation type="journal article" date="2014" name="Int. J. Syst. Evol. Microbiol.">
        <title>Complete genome sequence of Corynebacterium casei LMG S-19264T (=DSM 44701T), isolated from a smear-ripened cheese.</title>
        <authorList>
            <consortium name="US DOE Joint Genome Institute (JGI-PGF)"/>
            <person name="Walter F."/>
            <person name="Albersmeier A."/>
            <person name="Kalinowski J."/>
            <person name="Ruckert C."/>
        </authorList>
    </citation>
    <scope>NUCLEOTIDE SEQUENCE</scope>
    <source>
        <strain evidence="3">JCM 3035</strain>
    </source>
</reference>
<proteinExistence type="predicted"/>
<keyword evidence="4" id="KW-1185">Reference proteome</keyword>
<keyword evidence="2" id="KW-1133">Transmembrane helix</keyword>
<gene>
    <name evidence="3" type="ORF">GCM10010094_23510</name>
</gene>
<dbReference type="AlphaFoldDB" id="A0A917QPE1"/>
<feature type="region of interest" description="Disordered" evidence="1">
    <location>
        <begin position="1"/>
        <end position="29"/>
    </location>
</feature>
<evidence type="ECO:0000256" key="2">
    <source>
        <dbReference type="SAM" id="Phobius"/>
    </source>
</evidence>
<organism evidence="3 4">
    <name type="scientific">Streptomyces flaveus</name>
    <dbReference type="NCBI Taxonomy" id="66370"/>
    <lineage>
        <taxon>Bacteria</taxon>
        <taxon>Bacillati</taxon>
        <taxon>Actinomycetota</taxon>
        <taxon>Actinomycetes</taxon>
        <taxon>Kitasatosporales</taxon>
        <taxon>Streptomycetaceae</taxon>
        <taxon>Streptomyces</taxon>
        <taxon>Streptomyces aurantiacus group</taxon>
    </lineage>
</organism>
<keyword evidence="2" id="KW-0812">Transmembrane</keyword>
<keyword evidence="2" id="KW-0472">Membrane</keyword>
<feature type="compositionally biased region" description="Pro residues" evidence="1">
    <location>
        <begin position="8"/>
        <end position="24"/>
    </location>
</feature>